<evidence type="ECO:0000256" key="3">
    <source>
        <dbReference type="ARBA" id="ARBA00015508"/>
    </source>
</evidence>
<organism evidence="16 17">
    <name type="scientific">Saponaria officinalis</name>
    <name type="common">Common soapwort</name>
    <name type="synonym">Lychnis saponaria</name>
    <dbReference type="NCBI Taxonomy" id="3572"/>
    <lineage>
        <taxon>Eukaryota</taxon>
        <taxon>Viridiplantae</taxon>
        <taxon>Streptophyta</taxon>
        <taxon>Embryophyta</taxon>
        <taxon>Tracheophyta</taxon>
        <taxon>Spermatophyta</taxon>
        <taxon>Magnoliopsida</taxon>
        <taxon>eudicotyledons</taxon>
        <taxon>Gunneridae</taxon>
        <taxon>Pentapetalae</taxon>
        <taxon>Caryophyllales</taxon>
        <taxon>Caryophyllaceae</taxon>
        <taxon>Caryophylleae</taxon>
        <taxon>Saponaria</taxon>
    </lineage>
</organism>
<keyword evidence="7" id="KW-0156">Chromatin regulator</keyword>
<protein>
    <recommendedName>
        <fullName evidence="3">KAT8 regulatory NSL complex subunit 2</fullName>
    </recommendedName>
    <alternativeName>
        <fullName evidence="11">NSL complex protein NSL2</fullName>
    </alternativeName>
    <alternativeName>
        <fullName evidence="10">Non-specific lethal 2 homolog</fullName>
    </alternativeName>
</protein>
<evidence type="ECO:0000313" key="17">
    <source>
        <dbReference type="Proteomes" id="UP001443914"/>
    </source>
</evidence>
<dbReference type="EMBL" id="JBDFQZ010000004">
    <property type="protein sequence ID" value="KAK9735839.1"/>
    <property type="molecule type" value="Genomic_DNA"/>
</dbReference>
<evidence type="ECO:0000256" key="7">
    <source>
        <dbReference type="ARBA" id="ARBA00022853"/>
    </source>
</evidence>
<evidence type="ECO:0000313" key="16">
    <source>
        <dbReference type="EMBL" id="KAK9735839.1"/>
    </source>
</evidence>
<evidence type="ECO:0000256" key="11">
    <source>
        <dbReference type="ARBA" id="ARBA00033378"/>
    </source>
</evidence>
<dbReference type="GO" id="GO:0044545">
    <property type="term" value="C:NSL complex"/>
    <property type="evidence" value="ECO:0007669"/>
    <property type="project" value="TreeGrafter"/>
</dbReference>
<sequence>MEETHTESKRLSTTESDPTDSALANSEYLTRQELMKRRASRLRRLANCYKHHYWLLMEDVRRKHREFIWKFGDDLCKQPRYGGVEGANGVVADCAEGVDNNGGKLGFDGGNFNWCSFPNCRSKAMALTSYCHSHILSDSRQVLYTKCQFPHKCGVDPIICGKPVLRSTVPSMCVNHMKMSRQNIQRSLKRNGASNTASNKLGSNFHLVITEYVRLIQNRRRARRLDNPPTDDNPN</sequence>
<evidence type="ECO:0000259" key="15">
    <source>
        <dbReference type="Pfam" id="PF13891"/>
    </source>
</evidence>
<feature type="compositionally biased region" description="Basic and acidic residues" evidence="14">
    <location>
        <begin position="1"/>
        <end position="12"/>
    </location>
</feature>
<dbReference type="PANTHER" id="PTHR13453:SF1">
    <property type="entry name" value="KAT8 REGULATORY NSL COMPLEX SUBUNIT 2"/>
    <property type="match status" value="1"/>
</dbReference>
<evidence type="ECO:0000256" key="14">
    <source>
        <dbReference type="SAM" id="MobiDB-lite"/>
    </source>
</evidence>
<keyword evidence="17" id="KW-1185">Reference proteome</keyword>
<evidence type="ECO:0000256" key="8">
    <source>
        <dbReference type="ARBA" id="ARBA00023128"/>
    </source>
</evidence>
<evidence type="ECO:0000256" key="4">
    <source>
        <dbReference type="ARBA" id="ARBA00022499"/>
    </source>
</evidence>
<name>A0AAW1LP93_SAPOF</name>
<comment type="subunit">
    <text evidence="13">Component of the NSL complex at least composed of KAT8/MOF, KANSL1, KANSL2, KANSL3, MCRS1, PHF20, OGT1/OGT, WDR5 and HCFC1.</text>
</comment>
<keyword evidence="4" id="KW-1017">Isopeptide bond</keyword>
<dbReference type="GO" id="GO:0005634">
    <property type="term" value="C:nucleus"/>
    <property type="evidence" value="ECO:0007669"/>
    <property type="project" value="UniProtKB-SubCell"/>
</dbReference>
<evidence type="ECO:0000256" key="9">
    <source>
        <dbReference type="ARBA" id="ARBA00023242"/>
    </source>
</evidence>
<dbReference type="PANTHER" id="PTHR13453">
    <property type="entry name" value="KAT8 REGULATORY NSL COMPLEX SUBUNIT 2"/>
    <property type="match status" value="1"/>
</dbReference>
<dbReference type="InterPro" id="IPR026316">
    <property type="entry name" value="NSL2"/>
</dbReference>
<keyword evidence="6" id="KW-0832">Ubl conjugation</keyword>
<feature type="region of interest" description="Disordered" evidence="14">
    <location>
        <begin position="1"/>
        <end position="22"/>
    </location>
</feature>
<evidence type="ECO:0000256" key="1">
    <source>
        <dbReference type="ARBA" id="ARBA00004123"/>
    </source>
</evidence>
<gene>
    <name evidence="16" type="ORF">RND81_04G231900</name>
</gene>
<proteinExistence type="predicted"/>
<evidence type="ECO:0000256" key="10">
    <source>
        <dbReference type="ARBA" id="ARBA00032947"/>
    </source>
</evidence>
<dbReference type="Pfam" id="PF13891">
    <property type="entry name" value="zf-C3HC3H_KANSL2"/>
    <property type="match status" value="1"/>
</dbReference>
<comment type="function">
    <text evidence="12">Non-catalytic component of the NSL histone acetyltransferase complex, a multiprotein complex that mediates histone H4 acetylation at 'Lys-5'- and 'Lys-8' (H4K5ac and H4K8ac) at transcription start sites and promotes transcription initiation. Required for NSL complex stability and for transcription of intraciliary transport genes in both ciliated and non-ciliated cells by regulating histone H4 acetylation at 'Lys-5'- and 'Lys-12' (H4K5ac and H4K12ac). This is necessary for cilium assembly in ciliated cells and for organization of the microtubule cytoskeleton in non-ciliated cells. Required within the NSL complex to maintain nuclear architecture stability by promoting KAT8-mediated acetylation of lamin LMNA.</text>
</comment>
<keyword evidence="9" id="KW-0539">Nucleus</keyword>
<evidence type="ECO:0000256" key="6">
    <source>
        <dbReference type="ARBA" id="ARBA00022843"/>
    </source>
</evidence>
<keyword evidence="5" id="KW-0597">Phosphoprotein</keyword>
<dbReference type="GO" id="GO:0005739">
    <property type="term" value="C:mitochondrion"/>
    <property type="evidence" value="ECO:0007669"/>
    <property type="project" value="UniProtKB-SubCell"/>
</dbReference>
<dbReference type="InterPro" id="IPR025927">
    <property type="entry name" value="Znf_KANL2-like"/>
</dbReference>
<dbReference type="GO" id="GO:0006325">
    <property type="term" value="P:chromatin organization"/>
    <property type="evidence" value="ECO:0007669"/>
    <property type="project" value="UniProtKB-KW"/>
</dbReference>
<evidence type="ECO:0000256" key="5">
    <source>
        <dbReference type="ARBA" id="ARBA00022553"/>
    </source>
</evidence>
<comment type="subcellular location">
    <subcellularLocation>
        <location evidence="2">Mitochondrion</location>
    </subcellularLocation>
    <subcellularLocation>
        <location evidence="1">Nucleus</location>
    </subcellularLocation>
</comment>
<accession>A0AAW1LP93</accession>
<dbReference type="Proteomes" id="UP001443914">
    <property type="component" value="Unassembled WGS sequence"/>
</dbReference>
<feature type="domain" description="KANL2-like probable zinc-finger" evidence="15">
    <location>
        <begin position="115"/>
        <end position="177"/>
    </location>
</feature>
<keyword evidence="8" id="KW-0496">Mitochondrion</keyword>
<evidence type="ECO:0000256" key="2">
    <source>
        <dbReference type="ARBA" id="ARBA00004173"/>
    </source>
</evidence>
<reference evidence="16" key="1">
    <citation type="submission" date="2024-03" db="EMBL/GenBank/DDBJ databases">
        <title>WGS assembly of Saponaria officinalis var. Norfolk2.</title>
        <authorList>
            <person name="Jenkins J."/>
            <person name="Shu S."/>
            <person name="Grimwood J."/>
            <person name="Barry K."/>
            <person name="Goodstein D."/>
            <person name="Schmutz J."/>
            <person name="Leebens-Mack J."/>
            <person name="Osbourn A."/>
        </authorList>
    </citation>
    <scope>NUCLEOTIDE SEQUENCE [LARGE SCALE GENOMIC DNA]</scope>
    <source>
        <strain evidence="16">JIC</strain>
    </source>
</reference>
<dbReference type="AlphaFoldDB" id="A0AAW1LP93"/>
<evidence type="ECO:0000256" key="12">
    <source>
        <dbReference type="ARBA" id="ARBA00093359"/>
    </source>
</evidence>
<comment type="caution">
    <text evidence="16">The sequence shown here is derived from an EMBL/GenBank/DDBJ whole genome shotgun (WGS) entry which is preliminary data.</text>
</comment>
<evidence type="ECO:0000256" key="13">
    <source>
        <dbReference type="ARBA" id="ARBA00093543"/>
    </source>
</evidence>